<dbReference type="InterPro" id="IPR052894">
    <property type="entry name" value="AsmA-related"/>
</dbReference>
<dbReference type="AlphaFoldDB" id="A0A317E888"/>
<proteinExistence type="predicted"/>
<reference evidence="4" key="1">
    <citation type="submission" date="2018-05" db="EMBL/GenBank/DDBJ databases">
        <title>Zavarzinia sp. HR-AS.</title>
        <authorList>
            <person name="Lee Y."/>
            <person name="Jeon C.O."/>
        </authorList>
    </citation>
    <scope>NUCLEOTIDE SEQUENCE [LARGE SCALE GENOMIC DNA]</scope>
    <source>
        <strain evidence="4">DSM 1231</strain>
    </source>
</reference>
<keyword evidence="4" id="KW-1185">Reference proteome</keyword>
<sequence>MFRAAGCKRFGICGRGIGRRRELRKLLIGVGAVVGLVVGLGFAAPLLIDLNDQKPRIAALIEEATGHRVVLGGDIRFTVLPVPAVSVRNVRVLGREAAGPDLADVQAIDLRLSLIALLGGKVDVAEVRLSRPVVIVAEADLGAPAPAGETPAPAAAGGGGADSVSVQRVLIEDGLIEWRPAAGPARRLEGLEANISAPSLYGPYTVSGGASYHGQPVALDLALGRFTSGQLLAYDVRLALAGGTMALGGSLDPAAPGGPAVQGKLRLSIDDPAAIGALTGIQLPVRGTIVAEGALKASAAAVAIDDLAVSVGDSRGSGRLAVAFGPTTAVSLKLRMPRLDGDALLAAVQAPAAEAAADAAALPAPPGPALALPAGVTADVDLAIDALQWSGAVIQKIALVAALEGGKLTLSKASAVLPGATDIGLSGAAASRDGRPRFEGTVDVASDNPRALTDWLKLTPDGLPAGRLTRFTLTAKVSTDGIGAALSDLVVRLDGSTARGSAGWQPGVRPTAMLSLDIDRVDADDYLGLAAPAVPAPAAPANPLAEIGAAAPAAPWPDPGFDLALRLKLGSLTLHGNEVKAVDLDGLVTPDTLRLTTLAVADYAGLKLGASGKLGFAKEAPEGDFAFQIEAPSPQPLLALAGIAAPAGTASLGRLAVEGRLTGKPEAPLVDAWASVGETRLALAGAIGSLRQPVFDLKGTFSAPELLALAVQAGLSPAPAGPVLGPVDLAITLRGTADQPAVEANGRLGPADLSLAGAIGAEGYRIAAKLEAANGAAMLTRLGLTGAVSGPLALALEARGKAGELVLSALKATVGPNRIEAEGTLATAGSRRFTGRISAPYLDLALFGGGTGPAGAATPAPARPAGNRWSTRPIDIEGLRRFDGAIDLAADRLVAGSFTLSAVSARLTAAQGVLSLADLKATADPGAVNGTVTLDASGDALGIAAEIRATGFDLDALTGRKGAEPGLSGSGDLTLGLTGIGRSTFEIVSSLTGQGSLLATEGRIHGIDLKTLSDGLKTVNQPGDIIGRIAAAVKAGSTAYRRIATDLAVARGIVKLAGIGSDIDGGTLSGDGTVDLPAWNTRLRLALKLAEPADLPPLGIDISGPPDAPGADVRSRDIENYYLQKFIGSKLPDIPGLGGGGGGGRDPGKAIVDQIFKGLGGK</sequence>
<feature type="transmembrane region" description="Helical" evidence="1">
    <location>
        <begin position="26"/>
        <end position="48"/>
    </location>
</feature>
<keyword evidence="1" id="KW-0812">Transmembrane</keyword>
<dbReference type="InterPro" id="IPR007844">
    <property type="entry name" value="AsmA"/>
</dbReference>
<protein>
    <recommendedName>
        <fullName evidence="2">AsmA domain-containing protein</fullName>
    </recommendedName>
</protein>
<dbReference type="EMBL" id="QGLF01000001">
    <property type="protein sequence ID" value="PWR23297.1"/>
    <property type="molecule type" value="Genomic_DNA"/>
</dbReference>
<feature type="domain" description="AsmA" evidence="2">
    <location>
        <begin position="25"/>
        <end position="132"/>
    </location>
</feature>
<accession>A0A317E888</accession>
<name>A0A317E888_9PROT</name>
<comment type="caution">
    <text evidence="3">The sequence shown here is derived from an EMBL/GenBank/DDBJ whole genome shotgun (WGS) entry which is preliminary data.</text>
</comment>
<dbReference type="PANTHER" id="PTHR30441:SF8">
    <property type="entry name" value="DUF748 DOMAIN-CONTAINING PROTEIN"/>
    <property type="match status" value="1"/>
</dbReference>
<dbReference type="GO" id="GO:0090313">
    <property type="term" value="P:regulation of protein targeting to membrane"/>
    <property type="evidence" value="ECO:0007669"/>
    <property type="project" value="TreeGrafter"/>
</dbReference>
<evidence type="ECO:0000259" key="2">
    <source>
        <dbReference type="Pfam" id="PF05170"/>
    </source>
</evidence>
<keyword evidence="1" id="KW-1133">Transmembrane helix</keyword>
<feature type="domain" description="AsmA" evidence="2">
    <location>
        <begin position="857"/>
        <end position="1055"/>
    </location>
</feature>
<evidence type="ECO:0000313" key="3">
    <source>
        <dbReference type="EMBL" id="PWR23297.1"/>
    </source>
</evidence>
<dbReference type="GO" id="GO:0005886">
    <property type="term" value="C:plasma membrane"/>
    <property type="evidence" value="ECO:0007669"/>
    <property type="project" value="TreeGrafter"/>
</dbReference>
<gene>
    <name evidence="3" type="ORF">DKG75_01640</name>
</gene>
<evidence type="ECO:0000256" key="1">
    <source>
        <dbReference type="SAM" id="Phobius"/>
    </source>
</evidence>
<dbReference type="Proteomes" id="UP000246077">
    <property type="component" value="Unassembled WGS sequence"/>
</dbReference>
<dbReference type="PANTHER" id="PTHR30441">
    <property type="entry name" value="DUF748 DOMAIN-CONTAINING PROTEIN"/>
    <property type="match status" value="1"/>
</dbReference>
<keyword evidence="1" id="KW-0472">Membrane</keyword>
<evidence type="ECO:0000313" key="4">
    <source>
        <dbReference type="Proteomes" id="UP000246077"/>
    </source>
</evidence>
<dbReference type="Pfam" id="PF05170">
    <property type="entry name" value="AsmA"/>
    <property type="match status" value="2"/>
</dbReference>
<organism evidence="3 4">
    <name type="scientific">Zavarzinia compransoris</name>
    <dbReference type="NCBI Taxonomy" id="1264899"/>
    <lineage>
        <taxon>Bacteria</taxon>
        <taxon>Pseudomonadati</taxon>
        <taxon>Pseudomonadota</taxon>
        <taxon>Alphaproteobacteria</taxon>
        <taxon>Rhodospirillales</taxon>
        <taxon>Zavarziniaceae</taxon>
        <taxon>Zavarzinia</taxon>
    </lineage>
</organism>